<organism evidence="1 2">
    <name type="scientific">Stenotrophomonas maltophilia</name>
    <name type="common">Pseudomonas maltophilia</name>
    <name type="synonym">Xanthomonas maltophilia</name>
    <dbReference type="NCBI Taxonomy" id="40324"/>
    <lineage>
        <taxon>Bacteria</taxon>
        <taxon>Pseudomonadati</taxon>
        <taxon>Pseudomonadota</taxon>
        <taxon>Gammaproteobacteria</taxon>
        <taxon>Lysobacterales</taxon>
        <taxon>Lysobacteraceae</taxon>
        <taxon>Stenotrophomonas</taxon>
        <taxon>Stenotrophomonas maltophilia group</taxon>
    </lineage>
</organism>
<dbReference type="Proteomes" id="UP000306631">
    <property type="component" value="Unassembled WGS sequence"/>
</dbReference>
<dbReference type="AlphaFoldDB" id="A0A4S2D2R5"/>
<dbReference type="EMBL" id="SRYW01000004">
    <property type="protein sequence ID" value="TGY35272.1"/>
    <property type="molecule type" value="Genomic_DNA"/>
</dbReference>
<reference evidence="1 2" key="1">
    <citation type="submission" date="2019-04" db="EMBL/GenBank/DDBJ databases">
        <title>Microbes associate with the intestines of laboratory mice.</title>
        <authorList>
            <person name="Navarre W."/>
            <person name="Wong E."/>
            <person name="Huang K."/>
            <person name="Tropini C."/>
            <person name="Ng K."/>
            <person name="Yu B."/>
        </authorList>
    </citation>
    <scope>NUCLEOTIDE SEQUENCE [LARGE SCALE GENOMIC DNA]</scope>
    <source>
        <strain evidence="1 2">NM62_B4-13</strain>
    </source>
</reference>
<proteinExistence type="predicted"/>
<evidence type="ECO:0000313" key="2">
    <source>
        <dbReference type="Proteomes" id="UP000306631"/>
    </source>
</evidence>
<gene>
    <name evidence="1" type="ORF">E5352_06025</name>
</gene>
<protein>
    <submittedName>
        <fullName evidence="1">Uncharacterized protein</fullName>
    </submittedName>
</protein>
<comment type="caution">
    <text evidence="1">The sequence shown here is derived from an EMBL/GenBank/DDBJ whole genome shotgun (WGS) entry which is preliminary data.</text>
</comment>
<sequence length="85" mass="9974">MPATAHQQAEFRFARESLARLWRSDMRQAERWARYDLIREHLVRQWPAQATRIDCMMLDWVSALRHPAPPAEATDTVRADPDCAK</sequence>
<dbReference type="OrthoDB" id="6042246at2"/>
<evidence type="ECO:0000313" key="1">
    <source>
        <dbReference type="EMBL" id="TGY35272.1"/>
    </source>
</evidence>
<dbReference type="RefSeq" id="WP_017356219.1">
    <property type="nucleotide sequence ID" value="NZ_SRYW01000004.1"/>
</dbReference>
<name>A0A4S2D2R5_STEMA</name>
<accession>A0A4S2D2R5</accession>